<organism evidence="8 9">
    <name type="scientific">Salix koriyanagi</name>
    <dbReference type="NCBI Taxonomy" id="2511006"/>
    <lineage>
        <taxon>Eukaryota</taxon>
        <taxon>Viridiplantae</taxon>
        <taxon>Streptophyta</taxon>
        <taxon>Embryophyta</taxon>
        <taxon>Tracheophyta</taxon>
        <taxon>Spermatophyta</taxon>
        <taxon>Magnoliopsida</taxon>
        <taxon>eudicotyledons</taxon>
        <taxon>Gunneridae</taxon>
        <taxon>Pentapetalae</taxon>
        <taxon>rosids</taxon>
        <taxon>fabids</taxon>
        <taxon>Malpighiales</taxon>
        <taxon>Salicaceae</taxon>
        <taxon>Saliceae</taxon>
        <taxon>Salix</taxon>
    </lineage>
</organism>
<evidence type="ECO:0000256" key="1">
    <source>
        <dbReference type="ARBA" id="ARBA00010481"/>
    </source>
</evidence>
<dbReference type="GO" id="GO:0008107">
    <property type="term" value="F:galactoside 2-alpha-L-fucosyltransferase activity"/>
    <property type="evidence" value="ECO:0007669"/>
    <property type="project" value="InterPro"/>
</dbReference>
<evidence type="ECO:0000256" key="7">
    <source>
        <dbReference type="RuleBase" id="RU367004"/>
    </source>
</evidence>
<comment type="caution">
    <text evidence="8">The sequence shown here is derived from an EMBL/GenBank/DDBJ whole genome shotgun (WGS) entry which is preliminary data.</text>
</comment>
<dbReference type="PANTHER" id="PTHR31889:SF66">
    <property type="entry name" value="FUCOSYLTRANSFERASE"/>
    <property type="match status" value="1"/>
</dbReference>
<dbReference type="AlphaFoldDB" id="A0A9Q0PVP8"/>
<evidence type="ECO:0000256" key="6">
    <source>
        <dbReference type="ARBA" id="ARBA00023316"/>
    </source>
</evidence>
<keyword evidence="4 7" id="KW-0333">Golgi apparatus</keyword>
<accession>A0A9Q0PVP8</accession>
<evidence type="ECO:0000256" key="4">
    <source>
        <dbReference type="ARBA" id="ARBA00023034"/>
    </source>
</evidence>
<name>A0A9Q0PVP8_9ROSI</name>
<evidence type="ECO:0000313" key="9">
    <source>
        <dbReference type="Proteomes" id="UP001151752"/>
    </source>
</evidence>
<keyword evidence="6 7" id="KW-0961">Cell wall biogenesis/degradation</keyword>
<dbReference type="PANTHER" id="PTHR31889">
    <property type="entry name" value="FUCOSYLTRANSFERASE 2-RELATED"/>
    <property type="match status" value="1"/>
</dbReference>
<dbReference type="Proteomes" id="UP001151752">
    <property type="component" value="Chromosome 3"/>
</dbReference>
<dbReference type="Gene3D" id="3.40.50.11340">
    <property type="match status" value="1"/>
</dbReference>
<dbReference type="GO" id="GO:0009969">
    <property type="term" value="P:xyloglucan biosynthetic process"/>
    <property type="evidence" value="ECO:0007669"/>
    <property type="project" value="TreeGrafter"/>
</dbReference>
<dbReference type="GO" id="GO:0071555">
    <property type="term" value="P:cell wall organization"/>
    <property type="evidence" value="ECO:0007669"/>
    <property type="project" value="UniProtKB-UniRule"/>
</dbReference>
<comment type="subcellular location">
    <subcellularLocation>
        <location evidence="7">Golgi apparatus</location>
        <location evidence="7">Golgi stack membrane</location>
        <topology evidence="7">Single-pass type II membrane protein</topology>
    </subcellularLocation>
</comment>
<reference evidence="8" key="1">
    <citation type="submission" date="2022-11" db="EMBL/GenBank/DDBJ databases">
        <authorList>
            <person name="Hyden B.L."/>
            <person name="Feng K."/>
            <person name="Yates T."/>
            <person name="Jawdy S."/>
            <person name="Smart L.B."/>
            <person name="Muchero W."/>
        </authorList>
    </citation>
    <scope>NUCLEOTIDE SEQUENCE</scope>
    <source>
        <tissue evidence="8">Shoot tip</tissue>
    </source>
</reference>
<sequence length="578" mass="64981">MPVQGGIFQPCSKLEEGEAKDFKTTIHDSHPAVKRQKISTPSSAKGEIGSARDYFLHIEIMDIFQMERSGNGSKRFPKPVISFLIAFCLLYIASMFYRSSTSVLIGEVARDNITGEVTENVTRCSETESEDKRSSGTESMAVDKFLGGLLATGFDEESCISRYQAALYRKTSSHKPSAYLVSKLRKYEELHKRCGPDTESYRRTLKKLSSSHANGTTDCNYIVWTPSNGLGNRIISMASSFLYAVLTNRVLLVDHGSDMAGIFCEPFPDTSWLLPMDFPLTDQLHSLQPGNVHSYGHLLKMNNLDISTVSQSDLYFVPYLFLLPSFQQELGKLFPDKEAVFHHLARYLFHPSNQAWGLITRFYQAYLASADQKIGLQVRVFNRKASPVSVVQKQILGCIKKEKLLPQVDERKLIASPSKNKTSRAVTIASLYPEYYESIKSMYWMNPTVNGDVIGVYQPSHEEVQHWGNNIHNLKAWAEINILSLSDVLMTSSWSTFGYVAQGLGGLKPWILHVPAGNQTTDRPCPRAKSMEPCFLTPPDYHRIPNTRGRPHAVSPVPHVMKCEDAYNGIKLFNPKQL</sequence>
<gene>
    <name evidence="8" type="ORF">OIU74_014047</name>
</gene>
<keyword evidence="5" id="KW-0325">Glycoprotein</keyword>
<evidence type="ECO:0000256" key="3">
    <source>
        <dbReference type="ARBA" id="ARBA00022679"/>
    </source>
</evidence>
<comment type="similarity">
    <text evidence="1 7">Belongs to the glycosyltransferase 37 family.</text>
</comment>
<keyword evidence="3 7" id="KW-0808">Transferase</keyword>
<dbReference type="InterPro" id="IPR004938">
    <property type="entry name" value="XG_FTase"/>
</dbReference>
<evidence type="ECO:0000256" key="2">
    <source>
        <dbReference type="ARBA" id="ARBA00022676"/>
    </source>
</evidence>
<keyword evidence="2 7" id="KW-0328">Glycosyltransferase</keyword>
<keyword evidence="9" id="KW-1185">Reference proteome</keyword>
<reference evidence="8" key="2">
    <citation type="journal article" date="2023" name="Int. J. Mol. Sci.">
        <title>De Novo Assembly and Annotation of 11 Diverse Shrub Willow (Salix) Genomes Reveals Novel Gene Organization in Sex-Linked Regions.</title>
        <authorList>
            <person name="Hyden B."/>
            <person name="Feng K."/>
            <person name="Yates T.B."/>
            <person name="Jawdy S."/>
            <person name="Cereghino C."/>
            <person name="Smart L.B."/>
            <person name="Muchero W."/>
        </authorList>
    </citation>
    <scope>NUCLEOTIDE SEQUENCE</scope>
    <source>
        <tissue evidence="8">Shoot tip</tissue>
    </source>
</reference>
<dbReference type="EC" id="2.4.1.-" evidence="7"/>
<dbReference type="GO" id="GO:0042546">
    <property type="term" value="P:cell wall biogenesis"/>
    <property type="evidence" value="ECO:0007669"/>
    <property type="project" value="InterPro"/>
</dbReference>
<dbReference type="FunFam" id="3.40.50.11340:FF:000005">
    <property type="entry name" value="Galactoside 2-alpha-L-fucosyltransferase"/>
    <property type="match status" value="1"/>
</dbReference>
<comment type="function">
    <text evidence="7">May be involved in cell wall biosynthesis.</text>
</comment>
<dbReference type="Pfam" id="PF03254">
    <property type="entry name" value="XG_FTase"/>
    <property type="match status" value="2"/>
</dbReference>
<evidence type="ECO:0000313" key="8">
    <source>
        <dbReference type="EMBL" id="KAJ6694837.1"/>
    </source>
</evidence>
<proteinExistence type="inferred from homology"/>
<dbReference type="GO" id="GO:0032580">
    <property type="term" value="C:Golgi cisterna membrane"/>
    <property type="evidence" value="ECO:0007669"/>
    <property type="project" value="UniProtKB-SubCell"/>
</dbReference>
<evidence type="ECO:0000256" key="5">
    <source>
        <dbReference type="ARBA" id="ARBA00023180"/>
    </source>
</evidence>
<dbReference type="EMBL" id="JAPFFM010000017">
    <property type="protein sequence ID" value="KAJ6694837.1"/>
    <property type="molecule type" value="Genomic_DNA"/>
</dbReference>
<protein>
    <recommendedName>
        <fullName evidence="7">Fucosyltransferase</fullName>
        <ecNumber evidence="7">2.4.1.-</ecNumber>
    </recommendedName>
</protein>